<dbReference type="PROSITE" id="PS50014">
    <property type="entry name" value="BROMODOMAIN_2"/>
    <property type="match status" value="1"/>
</dbReference>
<dbReference type="PANTHER" id="PTHR15398">
    <property type="entry name" value="BROMODOMAIN-CONTAINING PROTEIN 8"/>
    <property type="match status" value="1"/>
</dbReference>
<feature type="compositionally biased region" description="Basic and acidic residues" evidence="4">
    <location>
        <begin position="193"/>
        <end position="209"/>
    </location>
</feature>
<dbReference type="AlphaFoldDB" id="A0A9P0LVI7"/>
<feature type="compositionally biased region" description="Basic and acidic residues" evidence="4">
    <location>
        <begin position="436"/>
        <end position="452"/>
    </location>
</feature>
<evidence type="ECO:0000256" key="2">
    <source>
        <dbReference type="PROSITE-ProRule" id="PRU00035"/>
    </source>
</evidence>
<dbReference type="Proteomes" id="UP001152888">
    <property type="component" value="Unassembled WGS sequence"/>
</dbReference>
<feature type="region of interest" description="Disordered" evidence="4">
    <location>
        <begin position="926"/>
        <end position="960"/>
    </location>
</feature>
<feature type="compositionally biased region" description="Pro residues" evidence="4">
    <location>
        <begin position="409"/>
        <end position="433"/>
    </location>
</feature>
<feature type="coiled-coil region" evidence="3">
    <location>
        <begin position="98"/>
        <end position="132"/>
    </location>
</feature>
<dbReference type="GO" id="GO:0035267">
    <property type="term" value="C:NuA4 histone acetyltransferase complex"/>
    <property type="evidence" value="ECO:0007669"/>
    <property type="project" value="TreeGrafter"/>
</dbReference>
<reference evidence="6" key="1">
    <citation type="submission" date="2022-03" db="EMBL/GenBank/DDBJ databases">
        <authorList>
            <person name="Sayadi A."/>
        </authorList>
    </citation>
    <scope>NUCLEOTIDE SEQUENCE</scope>
</reference>
<dbReference type="SMART" id="SM00297">
    <property type="entry name" value="BROMO"/>
    <property type="match status" value="1"/>
</dbReference>
<dbReference type="Gene3D" id="1.20.920.10">
    <property type="entry name" value="Bromodomain-like"/>
    <property type="match status" value="1"/>
</dbReference>
<evidence type="ECO:0000313" key="7">
    <source>
        <dbReference type="Proteomes" id="UP001152888"/>
    </source>
</evidence>
<dbReference type="OrthoDB" id="1742084at2759"/>
<dbReference type="CDD" id="cd05507">
    <property type="entry name" value="Bromo_brd8_like"/>
    <property type="match status" value="1"/>
</dbReference>
<feature type="compositionally biased region" description="Basic and acidic residues" evidence="4">
    <location>
        <begin position="563"/>
        <end position="578"/>
    </location>
</feature>
<name>A0A9P0LVI7_ACAOB</name>
<keyword evidence="7" id="KW-1185">Reference proteome</keyword>
<evidence type="ECO:0000256" key="3">
    <source>
        <dbReference type="SAM" id="Coils"/>
    </source>
</evidence>
<feature type="compositionally biased region" description="Basic and acidic residues" evidence="4">
    <location>
        <begin position="951"/>
        <end position="960"/>
    </location>
</feature>
<keyword evidence="1 2" id="KW-0103">Bromodomain</keyword>
<feature type="compositionally biased region" description="Basic and acidic residues" evidence="4">
    <location>
        <begin position="700"/>
        <end position="729"/>
    </location>
</feature>
<protein>
    <recommendedName>
        <fullName evidence="5">Bromo domain-containing protein</fullName>
    </recommendedName>
</protein>
<comment type="caution">
    <text evidence="6">The sequence shown here is derived from an EMBL/GenBank/DDBJ whole genome shotgun (WGS) entry which is preliminary data.</text>
</comment>
<accession>A0A9P0LVI7</accession>
<dbReference type="InterPro" id="IPR001487">
    <property type="entry name" value="Bromodomain"/>
</dbReference>
<feature type="region of interest" description="Disordered" evidence="4">
    <location>
        <begin position="175"/>
        <end position="225"/>
    </location>
</feature>
<evidence type="ECO:0000256" key="1">
    <source>
        <dbReference type="ARBA" id="ARBA00023117"/>
    </source>
</evidence>
<dbReference type="SUPFAM" id="SSF47370">
    <property type="entry name" value="Bromodomain"/>
    <property type="match status" value="1"/>
</dbReference>
<proteinExistence type="predicted"/>
<dbReference type="EMBL" id="CAKOFQ010007420">
    <property type="protein sequence ID" value="CAH2000713.1"/>
    <property type="molecule type" value="Genomic_DNA"/>
</dbReference>
<evidence type="ECO:0000259" key="5">
    <source>
        <dbReference type="PROSITE" id="PS50014"/>
    </source>
</evidence>
<organism evidence="6 7">
    <name type="scientific">Acanthoscelides obtectus</name>
    <name type="common">Bean weevil</name>
    <name type="synonym">Bruchus obtectus</name>
    <dbReference type="NCBI Taxonomy" id="200917"/>
    <lineage>
        <taxon>Eukaryota</taxon>
        <taxon>Metazoa</taxon>
        <taxon>Ecdysozoa</taxon>
        <taxon>Arthropoda</taxon>
        <taxon>Hexapoda</taxon>
        <taxon>Insecta</taxon>
        <taxon>Pterygota</taxon>
        <taxon>Neoptera</taxon>
        <taxon>Endopterygota</taxon>
        <taxon>Coleoptera</taxon>
        <taxon>Polyphaga</taxon>
        <taxon>Cucujiformia</taxon>
        <taxon>Chrysomeloidea</taxon>
        <taxon>Chrysomelidae</taxon>
        <taxon>Bruchinae</taxon>
        <taxon>Bruchini</taxon>
        <taxon>Acanthoscelides</taxon>
    </lineage>
</organism>
<evidence type="ECO:0000256" key="4">
    <source>
        <dbReference type="SAM" id="MobiDB-lite"/>
    </source>
</evidence>
<gene>
    <name evidence="6" type="ORF">ACAOBT_LOCUS25751</name>
</gene>
<feature type="region of interest" description="Disordered" evidence="4">
    <location>
        <begin position="407"/>
        <end position="808"/>
    </location>
</feature>
<feature type="compositionally biased region" description="Polar residues" evidence="4">
    <location>
        <begin position="546"/>
        <end position="557"/>
    </location>
</feature>
<dbReference type="Pfam" id="PF00439">
    <property type="entry name" value="Bromodomain"/>
    <property type="match status" value="1"/>
</dbReference>
<dbReference type="PANTHER" id="PTHR15398:SF4">
    <property type="entry name" value="BROMODOMAIN-CONTAINING PROTEIN 8 ISOFORM X1"/>
    <property type="match status" value="1"/>
</dbReference>
<dbReference type="PRINTS" id="PR00503">
    <property type="entry name" value="BROMODOMAIN"/>
</dbReference>
<sequence>MTSIQERLQLKREPIDKWSIREQLCLASAVSRSGDQNWMSVSRSLKPFGEPNRPPDWFHQKNCAAQYGMLLANVETPKRKKRTSVDSGIETPAENILKRLLIERQAELKKLLAEEKAEYQKLQEDMILLQSGKVSEEQLDKWCKEIDEEEYRREQEGIAHAQWLKEREQRKQEIERAWRPVKHSQLPAGQKRKTPDHGDGTSDEHHQIQSEELQIQQQQQHMNETKPALSPLLTSLLKSPSQVQGGLHLTTRHVVSNNPNPTIASLLNSSPGVTVSPGLQQLVSTAISQEPPATQPSTTVNAPIIEDVHHDLSQQHIAGNDLLGDANFTNIKIDDLANSMLVQDGPLPEIKKEEVDDIISEIIEHVQDIVDDPEQHLQLDGNGDISINLDQMEDLEEEIQEEEAMVAVPAPPPPPPVEVSSEPEPPPQEPAVPPAVKEEPKKQEEKKVEKPPVIDPFEFSEDPVIFESPQAMKSASGKQENKQYVPHYQQEASSRVQSQPQPQPSPQLQPQQPKEEELQPKSAETVQPTIETEEPVLIKEEPVTETIPSEQSVSDDSVIQIKVKVEEQNDNKEEEVNPDKPSAPRGSVEIVEHKEADSEEDSQEFNQTQIEEIVQSVKPDNLEEIKSEKLDVEEEKKTEIETESYTTESKDTASVEESSETSDTLPEIKKEPVNLDTQDSLEMPSTAPEFSEDLYDELSMEVKIDKTGKTRRDYSRTKKKEDNKEDHGFDMLLAIEKSQMEDTELTEETLSDNTTEPEKKEVKPQLKSENERSSSPWTEDEDAAKVKRRYSTPATPVDSIPNSPASSTAFYEDDKEYKSWKKSVMLVYSRLASNKYASLFLKPITDDQAPGYSSIVYRPMDLQTIKKNIENGIIRTTLEFKRDAMLMFTNAMMYNKTKDTIYDMAKQMQEEAMQQFEFLMQVQAQQDVPLRRETRTSESGIKRKRTVTLSEDPKKRKKED</sequence>
<feature type="compositionally biased region" description="Acidic residues" evidence="4">
    <location>
        <begin position="741"/>
        <end position="750"/>
    </location>
</feature>
<dbReference type="InterPro" id="IPR037966">
    <property type="entry name" value="Brd8_Bromo_dom"/>
</dbReference>
<feature type="domain" description="Bromo" evidence="5">
    <location>
        <begin position="832"/>
        <end position="902"/>
    </location>
</feature>
<feature type="compositionally biased region" description="Basic and acidic residues" evidence="4">
    <location>
        <begin position="620"/>
        <end position="640"/>
    </location>
</feature>
<evidence type="ECO:0000313" key="6">
    <source>
        <dbReference type="EMBL" id="CAH2000713.1"/>
    </source>
</evidence>
<feature type="compositionally biased region" description="Basic and acidic residues" evidence="4">
    <location>
        <begin position="756"/>
        <end position="772"/>
    </location>
</feature>
<keyword evidence="3" id="KW-0175">Coiled coil</keyword>
<feature type="compositionally biased region" description="Low complexity" evidence="4">
    <location>
        <begin position="210"/>
        <end position="225"/>
    </location>
</feature>
<feature type="compositionally biased region" description="Acidic residues" evidence="4">
    <location>
        <begin position="690"/>
        <end position="699"/>
    </location>
</feature>
<dbReference type="InterPro" id="IPR036427">
    <property type="entry name" value="Bromodomain-like_sf"/>
</dbReference>